<dbReference type="PANTHER" id="PTHR39176">
    <property type="entry name" value="PERIPLASMIC PROTEIN-RELATED"/>
    <property type="match status" value="1"/>
</dbReference>
<dbReference type="Proteomes" id="UP000243073">
    <property type="component" value="Unassembled WGS sequence"/>
</dbReference>
<feature type="domain" description="Lysozyme inhibitor LprI-like N-terminal" evidence="1">
    <location>
        <begin position="33"/>
        <end position="120"/>
    </location>
</feature>
<dbReference type="AlphaFoldDB" id="A0A1J4QFD4"/>
<proteinExistence type="predicted"/>
<evidence type="ECO:0000259" key="1">
    <source>
        <dbReference type="Pfam" id="PF07007"/>
    </source>
</evidence>
<dbReference type="Pfam" id="PF07007">
    <property type="entry name" value="LprI"/>
    <property type="match status" value="1"/>
</dbReference>
<keyword evidence="3" id="KW-1185">Reference proteome</keyword>
<dbReference type="PANTHER" id="PTHR39176:SF1">
    <property type="entry name" value="PERIPLASMIC PROTEIN"/>
    <property type="match status" value="1"/>
</dbReference>
<dbReference type="InterPro" id="IPR009739">
    <property type="entry name" value="LprI-like_N"/>
</dbReference>
<evidence type="ECO:0000313" key="2">
    <source>
        <dbReference type="EMBL" id="OIN12167.1"/>
    </source>
</evidence>
<evidence type="ECO:0000313" key="3">
    <source>
        <dbReference type="Proteomes" id="UP000243073"/>
    </source>
</evidence>
<gene>
    <name evidence="2" type="ORF">BFR47_00190</name>
</gene>
<dbReference type="OrthoDB" id="7340239at2"/>
<name>A0A1J4QFD4_9GAMM</name>
<comment type="caution">
    <text evidence="2">The sequence shown here is derived from an EMBL/GenBank/DDBJ whole genome shotgun (WGS) entry which is preliminary data.</text>
</comment>
<dbReference type="STRING" id="1414654.BFR47_00190"/>
<dbReference type="EMBL" id="MDKE01000011">
    <property type="protein sequence ID" value="OIN12167.1"/>
    <property type="molecule type" value="Genomic_DNA"/>
</dbReference>
<organism evidence="2 3">
    <name type="scientific">Oceanisphaera psychrotolerans</name>
    <dbReference type="NCBI Taxonomy" id="1414654"/>
    <lineage>
        <taxon>Bacteria</taxon>
        <taxon>Pseudomonadati</taxon>
        <taxon>Pseudomonadota</taxon>
        <taxon>Gammaproteobacteria</taxon>
        <taxon>Aeromonadales</taxon>
        <taxon>Aeromonadaceae</taxon>
        <taxon>Oceanisphaera</taxon>
    </lineage>
</organism>
<protein>
    <recommendedName>
        <fullName evidence="1">Lysozyme inhibitor LprI-like N-terminal domain-containing protein</fullName>
    </recommendedName>
</protein>
<sequence>MGNSHLSVDKMKTVLILPMLAYFMFLPPGYGQSATQLELNQAANRQYTAADLALNKAYSQLMRSLQPKRQQQLKVAQRAWLKFRDAQAELVSSAYTGGSIRPLIHSQALRELTEHRTAELTRMYRDDAAQ</sequence>
<reference evidence="2 3" key="1">
    <citation type="submission" date="2016-07" db="EMBL/GenBank/DDBJ databases">
        <title>Draft Genome Sequence of Oceanisphaera psychrotolerans, isolated from coastal sediment samples.</title>
        <authorList>
            <person name="Zhuo S."/>
            <person name="Ruan Z."/>
        </authorList>
    </citation>
    <scope>NUCLEOTIDE SEQUENCE [LARGE SCALE GENOMIC DNA]</scope>
    <source>
        <strain evidence="2 3">LAM-WHM-ZC</strain>
    </source>
</reference>
<dbReference type="Gene3D" id="1.20.1270.180">
    <property type="match status" value="1"/>
</dbReference>
<accession>A0A1J4QFD4</accession>